<keyword evidence="3" id="KW-1185">Reference proteome</keyword>
<gene>
    <name evidence="2" type="ORF">SAMN02745121_07917</name>
</gene>
<dbReference type="AlphaFoldDB" id="A0A1I2HD74"/>
<proteinExistence type="predicted"/>
<accession>A0A1I2HD74</accession>
<dbReference type="STRING" id="54.SAMN02745121_07917"/>
<reference evidence="3" key="1">
    <citation type="submission" date="2016-10" db="EMBL/GenBank/DDBJ databases">
        <authorList>
            <person name="Varghese N."/>
            <person name="Submissions S."/>
        </authorList>
    </citation>
    <scope>NUCLEOTIDE SEQUENCE [LARGE SCALE GENOMIC DNA]</scope>
    <source>
        <strain evidence="3">ATCC 25963</strain>
    </source>
</reference>
<evidence type="ECO:0000313" key="3">
    <source>
        <dbReference type="Proteomes" id="UP000199400"/>
    </source>
</evidence>
<evidence type="ECO:0000256" key="1">
    <source>
        <dbReference type="SAM" id="MobiDB-lite"/>
    </source>
</evidence>
<dbReference type="Proteomes" id="UP000199400">
    <property type="component" value="Unassembled WGS sequence"/>
</dbReference>
<sequence>MKTQLPRAIHETLELQAALRAIFEGETLKKEQRARSGISTWAASGDPASKSDAADCPLGRAEPAARHAK</sequence>
<feature type="region of interest" description="Disordered" evidence="1">
    <location>
        <begin position="31"/>
        <end position="69"/>
    </location>
</feature>
<dbReference type="EMBL" id="FOMX01000041">
    <property type="protein sequence ID" value="SFF28185.1"/>
    <property type="molecule type" value="Genomic_DNA"/>
</dbReference>
<evidence type="ECO:0000313" key="2">
    <source>
        <dbReference type="EMBL" id="SFF28185.1"/>
    </source>
</evidence>
<protein>
    <submittedName>
        <fullName evidence="2">Uncharacterized protein</fullName>
    </submittedName>
</protein>
<dbReference type="RefSeq" id="WP_143141318.1">
    <property type="nucleotide sequence ID" value="NZ_FOMX01000041.1"/>
</dbReference>
<organism evidence="2 3">
    <name type="scientific">Nannocystis exedens</name>
    <dbReference type="NCBI Taxonomy" id="54"/>
    <lineage>
        <taxon>Bacteria</taxon>
        <taxon>Pseudomonadati</taxon>
        <taxon>Myxococcota</taxon>
        <taxon>Polyangia</taxon>
        <taxon>Nannocystales</taxon>
        <taxon>Nannocystaceae</taxon>
        <taxon>Nannocystis</taxon>
    </lineage>
</organism>
<name>A0A1I2HD74_9BACT</name>